<keyword evidence="3" id="KW-1185">Reference proteome</keyword>
<dbReference type="RefSeq" id="WP_342848016.1">
    <property type="nucleotide sequence ID" value="NZ_JBBMQO010000004.1"/>
</dbReference>
<organism evidence="2 3">
    <name type="scientific">Ahrensia kielensis</name>
    <dbReference type="NCBI Taxonomy" id="76980"/>
    <lineage>
        <taxon>Bacteria</taxon>
        <taxon>Pseudomonadati</taxon>
        <taxon>Pseudomonadota</taxon>
        <taxon>Alphaproteobacteria</taxon>
        <taxon>Hyphomicrobiales</taxon>
        <taxon>Ahrensiaceae</taxon>
        <taxon>Ahrensia</taxon>
    </lineage>
</organism>
<feature type="signal peptide" evidence="1">
    <location>
        <begin position="1"/>
        <end position="23"/>
    </location>
</feature>
<evidence type="ECO:0000313" key="3">
    <source>
        <dbReference type="Proteomes" id="UP001477870"/>
    </source>
</evidence>
<dbReference type="EMBL" id="JBBMQO010000004">
    <property type="protein sequence ID" value="MEM5501529.1"/>
    <property type="molecule type" value="Genomic_DNA"/>
</dbReference>
<sequence>MTHAQTMIGLRAFTALLVALSLAACTSTDSSLGVETATQVSTPSVVVPTTSTGVELASIQPNTTLGNVYFAPIVGAPVSKITTFSKRLSSAAPLNSIKLQGSNSNTVDHEIRGYFSAFSESGQTTIIHVWDVFTPQGQRVHRIQGQEKVAGTGTEPWSVVPEATMQQIADSVLKQYTSWRSTS</sequence>
<evidence type="ECO:0000313" key="2">
    <source>
        <dbReference type="EMBL" id="MEM5501529.1"/>
    </source>
</evidence>
<evidence type="ECO:0008006" key="4">
    <source>
        <dbReference type="Google" id="ProtNLM"/>
    </source>
</evidence>
<keyword evidence="1" id="KW-0732">Signal</keyword>
<evidence type="ECO:0000256" key="1">
    <source>
        <dbReference type="SAM" id="SignalP"/>
    </source>
</evidence>
<name>A0ABU9T5Y4_9HYPH</name>
<dbReference type="Proteomes" id="UP001477870">
    <property type="component" value="Unassembled WGS sequence"/>
</dbReference>
<accession>A0ABU9T5Y4</accession>
<proteinExistence type="predicted"/>
<gene>
    <name evidence="2" type="ORF">WNY59_08005</name>
</gene>
<reference evidence="2 3" key="1">
    <citation type="submission" date="2024-03" db="EMBL/GenBank/DDBJ databases">
        <title>Community enrichment and isolation of bacterial strains for fucoidan degradation.</title>
        <authorList>
            <person name="Sichert A."/>
        </authorList>
    </citation>
    <scope>NUCLEOTIDE SEQUENCE [LARGE SCALE GENOMIC DNA]</scope>
    <source>
        <strain evidence="2 3">AS62</strain>
    </source>
</reference>
<feature type="chain" id="PRO_5046710027" description="Lipoprotein" evidence="1">
    <location>
        <begin position="24"/>
        <end position="183"/>
    </location>
</feature>
<protein>
    <recommendedName>
        <fullName evidence="4">Lipoprotein</fullName>
    </recommendedName>
</protein>
<comment type="caution">
    <text evidence="2">The sequence shown here is derived from an EMBL/GenBank/DDBJ whole genome shotgun (WGS) entry which is preliminary data.</text>
</comment>